<comment type="caution">
    <text evidence="1">The sequence shown here is derived from an EMBL/GenBank/DDBJ whole genome shotgun (WGS) entry which is preliminary data.</text>
</comment>
<dbReference type="EMBL" id="JABBJJ010000336">
    <property type="protein sequence ID" value="NMO21610.1"/>
    <property type="molecule type" value="Genomic_DNA"/>
</dbReference>
<dbReference type="EMBL" id="JABBJJ010000336">
    <property type="protein sequence ID" value="NMO21607.1"/>
    <property type="molecule type" value="Genomic_DNA"/>
</dbReference>
<evidence type="ECO:0000313" key="3">
    <source>
        <dbReference type="Proteomes" id="UP000518300"/>
    </source>
</evidence>
<dbReference type="RefSeq" id="WP_169350789.1">
    <property type="nucleotide sequence ID" value="NZ_JABBJJ010000336.1"/>
</dbReference>
<evidence type="ECO:0000313" key="1">
    <source>
        <dbReference type="EMBL" id="NMO21607.1"/>
    </source>
</evidence>
<dbReference type="AlphaFoldDB" id="A0A848LUC1"/>
<keyword evidence="3" id="KW-1185">Reference proteome</keyword>
<proteinExistence type="predicted"/>
<accession>A0A848LUC1</accession>
<name>A0A848LUC1_9BACT</name>
<reference evidence="1 3" key="1">
    <citation type="submission" date="2020-04" db="EMBL/GenBank/DDBJ databases">
        <title>Draft genome of Pyxidicoccus fallax type strain.</title>
        <authorList>
            <person name="Whitworth D.E."/>
        </authorList>
    </citation>
    <scope>NUCLEOTIDE SEQUENCE [LARGE SCALE GENOMIC DNA]</scope>
    <source>
        <strain evidence="1 3">DSM 14698</strain>
    </source>
</reference>
<evidence type="ECO:0000313" key="2">
    <source>
        <dbReference type="EMBL" id="NMO21610.1"/>
    </source>
</evidence>
<organism evidence="1 3">
    <name type="scientific">Pyxidicoccus fallax</name>
    <dbReference type="NCBI Taxonomy" id="394095"/>
    <lineage>
        <taxon>Bacteria</taxon>
        <taxon>Pseudomonadati</taxon>
        <taxon>Myxococcota</taxon>
        <taxon>Myxococcia</taxon>
        <taxon>Myxococcales</taxon>
        <taxon>Cystobacterineae</taxon>
        <taxon>Myxococcaceae</taxon>
        <taxon>Pyxidicoccus</taxon>
    </lineage>
</organism>
<protein>
    <submittedName>
        <fullName evidence="1">Uncharacterized protein</fullName>
    </submittedName>
</protein>
<dbReference type="Proteomes" id="UP000518300">
    <property type="component" value="Unassembled WGS sequence"/>
</dbReference>
<gene>
    <name evidence="1" type="ORF">HG543_43185</name>
    <name evidence="2" type="ORF">HG543_43200</name>
</gene>
<sequence length="76" mass="8117">MSINATNTAAQVTTALNQSQGLSDLEQQSLAGLKGPDLERAKAQLMLQKQQEATAFASNIIKKLNEIAMSVIGNMK</sequence>